<dbReference type="InterPro" id="IPR029787">
    <property type="entry name" value="Nucleotide_cyclase"/>
</dbReference>
<dbReference type="STRING" id="28230.SAMN05878443_2004"/>
<dbReference type="PROSITE" id="PS50113">
    <property type="entry name" value="PAC"/>
    <property type="match status" value="1"/>
</dbReference>
<evidence type="ECO:0000313" key="5">
    <source>
        <dbReference type="EMBL" id="SIO21874.1"/>
    </source>
</evidence>
<feature type="domain" description="HD-GYP" evidence="4">
    <location>
        <begin position="417"/>
        <end position="606"/>
    </location>
</feature>
<sequence length="606" mass="69131">MMEPSFYAEIIQASLNPFVCFELVKDNNNKVIDGIYKDLNPAYECLIGMNKDALLGKKVTEISESINLKTIQFLKASEKAKKNDKTDYYFELKKQFYRIQIFSFEKEYTAISYTESTTELLQKNIAQEDLKQTENQLSLILDSTEEAICGIDLNGRCTFLNLNCMKLLGIKEESEMVGQPIFNHLIKDSLSTEETTVKQDILNKLIGKQPCQSNEIYFIRMDGTLYPVEYFVKPKTSNGTLLGGILTFADMTKRKAEQAEINHLMFHDPLTGSFNHIKFEKLKVACDNEKNLPLSIIMGDVNGLRRINQHYGHYEGDQLLKAITTILRESIPKNGYIARYGEDEFSILLPNTDSSQVSWHIEKIQDAIREYNDQISKDQAAINLALGSETKCTMDYDIQKMINKAQDYMDKQKMLNRDSMRNILLTSIKTTLLVRSKFTEEHAERLVTLSKSVGKKMKLSPCQMDELALLAELHDVGKIGIDDAILNKPGKLTDGEMAEMKKHSFIGYQIIKSIEGLADIALPILHHHERSDGKGYPDGLTRHDIPLLSRIISVVDAYDAMTQDRPYRKAMTQEEAIVEIKKNSGTQFDPEVVRFFLESIEEILKE</sequence>
<evidence type="ECO:0000259" key="2">
    <source>
        <dbReference type="PROSITE" id="PS50113"/>
    </source>
</evidence>
<dbReference type="eggNOG" id="COG3437">
    <property type="taxonomic scope" value="Bacteria"/>
</dbReference>
<dbReference type="Gene3D" id="1.10.3210.10">
    <property type="entry name" value="Hypothetical protein af1432"/>
    <property type="match status" value="1"/>
</dbReference>
<dbReference type="InterPro" id="IPR043128">
    <property type="entry name" value="Rev_trsase/Diguanyl_cyclase"/>
</dbReference>
<dbReference type="Gene3D" id="3.30.450.20">
    <property type="entry name" value="PAS domain"/>
    <property type="match status" value="1"/>
</dbReference>
<organism evidence="5 6">
    <name type="scientific">Carnobacterium alterfunditum</name>
    <dbReference type="NCBI Taxonomy" id="28230"/>
    <lineage>
        <taxon>Bacteria</taxon>
        <taxon>Bacillati</taxon>
        <taxon>Bacillota</taxon>
        <taxon>Bacilli</taxon>
        <taxon>Lactobacillales</taxon>
        <taxon>Carnobacteriaceae</taxon>
        <taxon>Carnobacterium</taxon>
    </lineage>
</organism>
<dbReference type="SMART" id="SM00471">
    <property type="entry name" value="HDc"/>
    <property type="match status" value="1"/>
</dbReference>
<proteinExistence type="predicted"/>
<dbReference type="InterPro" id="IPR000700">
    <property type="entry name" value="PAS-assoc_C"/>
</dbReference>
<dbReference type="SUPFAM" id="SSF55785">
    <property type="entry name" value="PYP-like sensor domain (PAS domain)"/>
    <property type="match status" value="1"/>
</dbReference>
<dbReference type="InterPro" id="IPR000160">
    <property type="entry name" value="GGDEF_dom"/>
</dbReference>
<dbReference type="Proteomes" id="UP000184758">
    <property type="component" value="Unassembled WGS sequence"/>
</dbReference>
<feature type="domain" description="GGDEF" evidence="3">
    <location>
        <begin position="292"/>
        <end position="425"/>
    </location>
</feature>
<dbReference type="PROSITE" id="PS51832">
    <property type="entry name" value="HD_GYP"/>
    <property type="match status" value="1"/>
</dbReference>
<dbReference type="Pfam" id="PF13426">
    <property type="entry name" value="PAS_9"/>
    <property type="match status" value="1"/>
</dbReference>
<keyword evidence="6" id="KW-1185">Reference proteome</keyword>
<dbReference type="NCBIfam" id="TIGR00229">
    <property type="entry name" value="sensory_box"/>
    <property type="match status" value="1"/>
</dbReference>
<evidence type="ECO:0000259" key="4">
    <source>
        <dbReference type="PROSITE" id="PS51832"/>
    </source>
</evidence>
<name>A0A1N6HPY1_9LACT</name>
<dbReference type="SUPFAM" id="SSF109604">
    <property type="entry name" value="HD-domain/PDEase-like"/>
    <property type="match status" value="1"/>
</dbReference>
<dbReference type="PANTHER" id="PTHR43155:SF2">
    <property type="entry name" value="CYCLIC DI-GMP PHOSPHODIESTERASE PA4108"/>
    <property type="match status" value="1"/>
</dbReference>
<dbReference type="InterPro" id="IPR003607">
    <property type="entry name" value="HD/PDEase_dom"/>
</dbReference>
<dbReference type="EMBL" id="FSRN01000001">
    <property type="protein sequence ID" value="SIO21874.1"/>
    <property type="molecule type" value="Genomic_DNA"/>
</dbReference>
<dbReference type="PROSITE" id="PS50112">
    <property type="entry name" value="PAS"/>
    <property type="match status" value="1"/>
</dbReference>
<dbReference type="NCBIfam" id="TIGR00254">
    <property type="entry name" value="GGDEF"/>
    <property type="match status" value="1"/>
</dbReference>
<feature type="domain" description="PAC" evidence="2">
    <location>
        <begin position="212"/>
        <end position="263"/>
    </location>
</feature>
<dbReference type="Pfam" id="PF00989">
    <property type="entry name" value="PAS"/>
    <property type="match status" value="1"/>
</dbReference>
<dbReference type="Pfam" id="PF00990">
    <property type="entry name" value="GGDEF"/>
    <property type="match status" value="1"/>
</dbReference>
<dbReference type="RefSeq" id="WP_170206175.1">
    <property type="nucleotide sequence ID" value="NZ_FSRN01000001.1"/>
</dbReference>
<dbReference type="PROSITE" id="PS50887">
    <property type="entry name" value="GGDEF"/>
    <property type="match status" value="1"/>
</dbReference>
<dbReference type="SUPFAM" id="SSF55073">
    <property type="entry name" value="Nucleotide cyclase"/>
    <property type="match status" value="1"/>
</dbReference>
<dbReference type="CDD" id="cd00077">
    <property type="entry name" value="HDc"/>
    <property type="match status" value="1"/>
</dbReference>
<feature type="domain" description="PAS" evidence="1">
    <location>
        <begin position="133"/>
        <end position="174"/>
    </location>
</feature>
<dbReference type="InterPro" id="IPR037522">
    <property type="entry name" value="HD_GYP_dom"/>
</dbReference>
<dbReference type="GO" id="GO:0006355">
    <property type="term" value="P:regulation of DNA-templated transcription"/>
    <property type="evidence" value="ECO:0007669"/>
    <property type="project" value="InterPro"/>
</dbReference>
<protein>
    <submittedName>
        <fullName evidence="5">PAS domain S-box-containing protein/diguanylate cyclase (GGDEF) domain-containing protein</fullName>
    </submittedName>
</protein>
<evidence type="ECO:0000259" key="3">
    <source>
        <dbReference type="PROSITE" id="PS50887"/>
    </source>
</evidence>
<dbReference type="Pfam" id="PF13487">
    <property type="entry name" value="HD_5"/>
    <property type="match status" value="1"/>
</dbReference>
<dbReference type="InterPro" id="IPR013767">
    <property type="entry name" value="PAS_fold"/>
</dbReference>
<dbReference type="AlphaFoldDB" id="A0A1N6HPY1"/>
<dbReference type="SMART" id="SM00267">
    <property type="entry name" value="GGDEF"/>
    <property type="match status" value="1"/>
</dbReference>
<dbReference type="Gene3D" id="3.30.70.270">
    <property type="match status" value="1"/>
</dbReference>
<accession>A0A1N6HPY1</accession>
<gene>
    <name evidence="5" type="ORF">SAMN05878443_2004</name>
</gene>
<dbReference type="CDD" id="cd00130">
    <property type="entry name" value="PAS"/>
    <property type="match status" value="1"/>
</dbReference>
<evidence type="ECO:0000313" key="6">
    <source>
        <dbReference type="Proteomes" id="UP000184758"/>
    </source>
</evidence>
<dbReference type="CDD" id="cd01949">
    <property type="entry name" value="GGDEF"/>
    <property type="match status" value="1"/>
</dbReference>
<dbReference type="SMART" id="SM00091">
    <property type="entry name" value="PAS"/>
    <property type="match status" value="1"/>
</dbReference>
<evidence type="ECO:0000259" key="1">
    <source>
        <dbReference type="PROSITE" id="PS50112"/>
    </source>
</evidence>
<dbReference type="PANTHER" id="PTHR43155">
    <property type="entry name" value="CYCLIC DI-GMP PHOSPHODIESTERASE PA4108-RELATED"/>
    <property type="match status" value="1"/>
</dbReference>
<dbReference type="InterPro" id="IPR000014">
    <property type="entry name" value="PAS"/>
</dbReference>
<dbReference type="InterPro" id="IPR035965">
    <property type="entry name" value="PAS-like_dom_sf"/>
</dbReference>
<reference evidence="6" key="1">
    <citation type="submission" date="2016-11" db="EMBL/GenBank/DDBJ databases">
        <authorList>
            <person name="Varghese N."/>
            <person name="Submissions S."/>
        </authorList>
    </citation>
    <scope>NUCLEOTIDE SEQUENCE [LARGE SCALE GENOMIC DNA]</scope>
    <source>
        <strain evidence="6">313</strain>
    </source>
</reference>